<dbReference type="Proteomes" id="UP000228621">
    <property type="component" value="Unassembled WGS sequence"/>
</dbReference>
<dbReference type="InterPro" id="IPR035985">
    <property type="entry name" value="Ubiquitin-activating_enz"/>
</dbReference>
<organism evidence="2 3">
    <name type="scientific">Pseudoalteromonas piscicida</name>
    <dbReference type="NCBI Taxonomy" id="43662"/>
    <lineage>
        <taxon>Bacteria</taxon>
        <taxon>Pseudomonadati</taxon>
        <taxon>Pseudomonadota</taxon>
        <taxon>Gammaproteobacteria</taxon>
        <taxon>Alteromonadales</taxon>
        <taxon>Pseudoalteromonadaceae</taxon>
        <taxon>Pseudoalteromonas</taxon>
    </lineage>
</organism>
<dbReference type="NCBIfam" id="TIGR03604">
    <property type="entry name" value="TOMM_cyclo_SagD"/>
    <property type="match status" value="1"/>
</dbReference>
<dbReference type="OrthoDB" id="109999at2"/>
<sequence length="797" mass="87573">MNKDKIRLSPAASILPNDEGVLLRSDLGDFQLHGKDISAFVDDIIPLLNGDFDLDEIASQITQYSSASIEQLLQLLEQKGLIERVVIDSTSAPWPEQYRFVNAWQNEAKRDPRTLQNNRILCIGLTPWAMPMLEELLNAGVGYIHILDDANCTNQSGYYHHAVNHLPSNTTTVDAFTDHLKQRFIHSEVSAQTAELNSPLDDVILQNWDLVVISLPSDSLSAHTNIATHLAKLALPTFYVSIDGLTGQVGPYVTNQSGGCWNCLRLRKLGTAINPQTAHKIDEITNKAHSGARAHSILSSMSASIAMQAATDIQTILLQYTSSVLQNTIRTTNLVSGESSLHPIIPVPECPVCTGPSEQDISASNNTLPAISELQTVEQFKKMMRGWIDPEFGVIKQLTGHAPHLPEFPITASASLSSFTSGQFDPRTQGQVGSGKGLDSLSAHISAVGEALERYSAARYDIRKCRYATINQLQGDYVNPADLVLYSPEQYATPGFPFSKWRNKQKIHWVEGNWIGTRRATWVPALVSYFNFTCPYEEQFSQVSSNGLAAGKDNEDAAIRACFELIERDAMMLTWYAQLPCTRLNADSLLTGKLKLMVESITQQGITLELYLLDVGIHIPTVVCLGLGDGVSTPAVSVSLATHDNINVAVTKALLEQGHVMPYLCSLMQGGHKAPQTVEQVRTLEDHAAFYFSNAHLSAFDFMRQPASESKPLSCWSYPTLEGAADLRQRITKAGVDIAIVDVTASDVALSPFRVARAVGVNMQPIHFGEQFKRIDNPRLHKLLAGRAVNLYPHPIA</sequence>
<dbReference type="Gene3D" id="3.30.40.250">
    <property type="match status" value="1"/>
</dbReference>
<dbReference type="Gene3D" id="3.40.50.720">
    <property type="entry name" value="NAD(P)-binding Rossmann-like Domain"/>
    <property type="match status" value="1"/>
</dbReference>
<name>A0A2A5JJW4_PSEO7</name>
<dbReference type="Pfam" id="PF02624">
    <property type="entry name" value="YcaO"/>
    <property type="match status" value="1"/>
</dbReference>
<protein>
    <recommendedName>
        <fullName evidence="1">YcaO domain-containing protein</fullName>
    </recommendedName>
</protein>
<dbReference type="InterPro" id="IPR022291">
    <property type="entry name" value="Bacteriocin_synth_cyclodeHase"/>
</dbReference>
<evidence type="ECO:0000313" key="3">
    <source>
        <dbReference type="Proteomes" id="UP000228621"/>
    </source>
</evidence>
<dbReference type="Gene3D" id="3.30.160.660">
    <property type="match status" value="1"/>
</dbReference>
<dbReference type="InterPro" id="IPR003776">
    <property type="entry name" value="YcaO-like_dom"/>
</dbReference>
<dbReference type="Gene3D" id="3.30.1330.230">
    <property type="match status" value="1"/>
</dbReference>
<dbReference type="PANTHER" id="PTHR37809:SF1">
    <property type="entry name" value="RIBOSOMAL PROTEIN S12 METHYLTHIOTRANSFERASE ACCESSORY FACTOR YCAO"/>
    <property type="match status" value="1"/>
</dbReference>
<proteinExistence type="predicted"/>
<accession>A0A2A5JJW4</accession>
<dbReference type="InterPro" id="IPR000594">
    <property type="entry name" value="ThiF_NAD_FAD-bd"/>
</dbReference>
<dbReference type="SUPFAM" id="SSF69572">
    <property type="entry name" value="Activating enzymes of the ubiquitin-like proteins"/>
    <property type="match status" value="1"/>
</dbReference>
<dbReference type="NCBIfam" id="TIGR03882">
    <property type="entry name" value="cyclo_dehyd_2"/>
    <property type="match status" value="1"/>
</dbReference>
<dbReference type="EMBL" id="NKHF01000105">
    <property type="protein sequence ID" value="PCK29732.1"/>
    <property type="molecule type" value="Genomic_DNA"/>
</dbReference>
<evidence type="ECO:0000313" key="2">
    <source>
        <dbReference type="EMBL" id="PCK29732.1"/>
    </source>
</evidence>
<evidence type="ECO:0000259" key="1">
    <source>
        <dbReference type="PROSITE" id="PS51664"/>
    </source>
</evidence>
<dbReference type="PROSITE" id="PS51664">
    <property type="entry name" value="YCAO"/>
    <property type="match status" value="1"/>
</dbReference>
<gene>
    <name evidence="2" type="ORF">CEX98_21420</name>
</gene>
<dbReference type="InterPro" id="IPR027624">
    <property type="entry name" value="TOMM_cyclo_SagD"/>
</dbReference>
<comment type="caution">
    <text evidence="2">The sequence shown here is derived from an EMBL/GenBank/DDBJ whole genome shotgun (WGS) entry which is preliminary data.</text>
</comment>
<dbReference type="Gene3D" id="3.90.930.60">
    <property type="match status" value="1"/>
</dbReference>
<feature type="domain" description="YcaO" evidence="1">
    <location>
        <begin position="435"/>
        <end position="797"/>
    </location>
</feature>
<dbReference type="Pfam" id="PF00899">
    <property type="entry name" value="ThiF"/>
    <property type="match status" value="1"/>
</dbReference>
<dbReference type="RefSeq" id="WP_099644034.1">
    <property type="nucleotide sequence ID" value="NZ_NKHF01000105.1"/>
</dbReference>
<dbReference type="GO" id="GO:0008641">
    <property type="term" value="F:ubiquitin-like modifier activating enzyme activity"/>
    <property type="evidence" value="ECO:0007669"/>
    <property type="project" value="InterPro"/>
</dbReference>
<keyword evidence="3" id="KW-1185">Reference proteome</keyword>
<reference evidence="3" key="1">
    <citation type="journal article" date="2019" name="Genome Announc.">
        <title>Draft Genome Sequence of Pseudoalteromonas piscicida Strain 36Y ROTHPW, an Hypersaline Seawater Isolate from the South Coast of Sonora, Mexico.</title>
        <authorList>
            <person name="Sanchez-Diaz R."/>
            <person name="Molina-Garza Z.J."/>
            <person name="Cruz-Suarez L.E."/>
            <person name="Selvin J."/>
            <person name="Kiran G.S."/>
            <person name="Ibarra-Gamez J.C."/>
            <person name="Gomez-Gil B."/>
            <person name="Galaviz-Silva L."/>
        </authorList>
    </citation>
    <scope>NUCLEOTIDE SEQUENCE [LARGE SCALE GENOMIC DNA]</scope>
    <source>
        <strain evidence="3">36Y_RITHPW</strain>
    </source>
</reference>
<dbReference type="PANTHER" id="PTHR37809">
    <property type="entry name" value="RIBOSOMAL PROTEIN S12 METHYLTHIOTRANSFERASE ACCESSORY FACTOR YCAO"/>
    <property type="match status" value="1"/>
</dbReference>
<dbReference type="NCBIfam" id="TIGR00702">
    <property type="entry name" value="YcaO-type kinase domain"/>
    <property type="match status" value="1"/>
</dbReference>
<dbReference type="AlphaFoldDB" id="A0A2A5JJW4"/>